<evidence type="ECO:0000313" key="3">
    <source>
        <dbReference type="WBParaSite" id="maker-unitig_35719-snap-gene-0.1-mRNA-1"/>
    </source>
</evidence>
<feature type="region of interest" description="Disordered" evidence="1">
    <location>
        <begin position="255"/>
        <end position="290"/>
    </location>
</feature>
<name>A0A1I8FIS5_9PLAT</name>
<reference evidence="3" key="1">
    <citation type="submission" date="2016-11" db="UniProtKB">
        <authorList>
            <consortium name="WormBaseParasite"/>
        </authorList>
    </citation>
    <scope>IDENTIFICATION</scope>
</reference>
<keyword evidence="2" id="KW-1185">Reference proteome</keyword>
<feature type="region of interest" description="Disordered" evidence="1">
    <location>
        <begin position="102"/>
        <end position="161"/>
    </location>
</feature>
<dbReference type="AlphaFoldDB" id="A0A1I8FIS5"/>
<feature type="compositionally biased region" description="Polar residues" evidence="1">
    <location>
        <begin position="217"/>
        <end position="238"/>
    </location>
</feature>
<organism evidence="2 3">
    <name type="scientific">Macrostomum lignano</name>
    <dbReference type="NCBI Taxonomy" id="282301"/>
    <lineage>
        <taxon>Eukaryota</taxon>
        <taxon>Metazoa</taxon>
        <taxon>Spiralia</taxon>
        <taxon>Lophotrochozoa</taxon>
        <taxon>Platyhelminthes</taxon>
        <taxon>Rhabditophora</taxon>
        <taxon>Macrostomorpha</taxon>
        <taxon>Macrostomida</taxon>
        <taxon>Macrostomidae</taxon>
        <taxon>Macrostomum</taxon>
    </lineage>
</organism>
<proteinExistence type="predicted"/>
<feature type="compositionally biased region" description="Basic and acidic residues" evidence="1">
    <location>
        <begin position="179"/>
        <end position="195"/>
    </location>
</feature>
<evidence type="ECO:0000313" key="2">
    <source>
        <dbReference type="Proteomes" id="UP000095280"/>
    </source>
</evidence>
<feature type="region of interest" description="Disordered" evidence="1">
    <location>
        <begin position="175"/>
        <end position="240"/>
    </location>
</feature>
<protein>
    <submittedName>
        <fullName evidence="3">UmuC domain-containing protein</fullName>
    </submittedName>
</protein>
<feature type="compositionally biased region" description="Basic residues" evidence="1">
    <location>
        <begin position="111"/>
        <end position="124"/>
    </location>
</feature>
<accession>A0A1I8FIS5</accession>
<dbReference type="Proteomes" id="UP000095280">
    <property type="component" value="Unplaced"/>
</dbReference>
<dbReference type="WBParaSite" id="maker-unitig_35719-snap-gene-0.1-mRNA-1">
    <property type="protein sequence ID" value="maker-unitig_35719-snap-gene-0.1-mRNA-1"/>
    <property type="gene ID" value="maker-unitig_35719-snap-gene-0.1"/>
</dbReference>
<evidence type="ECO:0000256" key="1">
    <source>
        <dbReference type="SAM" id="MobiDB-lite"/>
    </source>
</evidence>
<sequence>RQRFAHRRAESAGCDCRKWNRAFDFEAMLQRSCGRSISGDLCQQLARFFGDDWRRRVILEAGPLRSLAEPAASAEKCGGGSGNGGCCGIECSDRSSSWQDAAGARQLSAISRRRQARIRRRAPRRPPPAAQPSRSPGQGVASHSRKRIAAANRAGSSGDGNDALVVEVNRCAPPPVSIRQDRRNLGEVNNNDERGGKRRAVVAAGRRPGRRVHGEPVSSTATVSMLTETSRLTRSNQRAAECRVPPVRKTFLHYGPPSHDELKRSGLNSGNGAAGRNGDTTQRRVRRRSGCRAVRLQPRQNTAFIRQPGVDRMVQQVESDAEQAAKRENWSEATGFECAVVIGTALQPAASAGQAKPLCLMDIGGKSCSSQLLSAQRRAIGIEYRCPIVN</sequence>